<dbReference type="EMBL" id="SOML01000004">
    <property type="protein sequence ID" value="TFD96671.1"/>
    <property type="molecule type" value="Genomic_DNA"/>
</dbReference>
<keyword evidence="2" id="KW-1185">Reference proteome</keyword>
<dbReference type="OrthoDB" id="9981315at2"/>
<evidence type="ECO:0000313" key="2">
    <source>
        <dbReference type="Proteomes" id="UP000297861"/>
    </source>
</evidence>
<dbReference type="Proteomes" id="UP000297861">
    <property type="component" value="Unassembled WGS sequence"/>
</dbReference>
<sequence length="61" mass="6930">MKVTILKHFVDANDFSKEYNAGEIVETFSKERINTLVEKGLVSIEDEQPTAEKSEAKKSKK</sequence>
<name>A0A4Y8L327_9BACT</name>
<accession>A0A4Y8L327</accession>
<organism evidence="1 2">
    <name type="scientific">Dysgonomonas capnocytophagoides</name>
    <dbReference type="NCBI Taxonomy" id="45254"/>
    <lineage>
        <taxon>Bacteria</taxon>
        <taxon>Pseudomonadati</taxon>
        <taxon>Bacteroidota</taxon>
        <taxon>Bacteroidia</taxon>
        <taxon>Bacteroidales</taxon>
        <taxon>Dysgonomonadaceae</taxon>
        <taxon>Dysgonomonas</taxon>
    </lineage>
</organism>
<protein>
    <submittedName>
        <fullName evidence="1">Uncharacterized protein</fullName>
    </submittedName>
</protein>
<reference evidence="1 2" key="1">
    <citation type="submission" date="2019-03" db="EMBL/GenBank/DDBJ databases">
        <title>San Antonio Military Medical Center submission to MRSN (WRAIR), pending publication.</title>
        <authorList>
            <person name="Blyth D.M."/>
            <person name="Mccarthy S.L."/>
            <person name="Schall S.E."/>
            <person name="Stam J.A."/>
            <person name="Ong A.C."/>
            <person name="Mcgann P.T."/>
        </authorList>
    </citation>
    <scope>NUCLEOTIDE SEQUENCE [LARGE SCALE GENOMIC DNA]</scope>
    <source>
        <strain evidence="1 2">MRSN571793</strain>
    </source>
</reference>
<dbReference type="RefSeq" id="WP_134435993.1">
    <property type="nucleotide sequence ID" value="NZ_SOML01000004.1"/>
</dbReference>
<proteinExistence type="predicted"/>
<evidence type="ECO:0000313" key="1">
    <source>
        <dbReference type="EMBL" id="TFD96671.1"/>
    </source>
</evidence>
<gene>
    <name evidence="1" type="ORF">E2605_07580</name>
</gene>
<dbReference type="AlphaFoldDB" id="A0A4Y8L327"/>
<comment type="caution">
    <text evidence="1">The sequence shown here is derived from an EMBL/GenBank/DDBJ whole genome shotgun (WGS) entry which is preliminary data.</text>
</comment>